<dbReference type="InterPro" id="IPR007049">
    <property type="entry name" value="Carb-sel_porin_OprB"/>
</dbReference>
<dbReference type="Gene3D" id="2.40.160.180">
    <property type="entry name" value="Carbohydrate-selective porin OprB"/>
    <property type="match status" value="1"/>
</dbReference>
<dbReference type="PANTHER" id="PTHR37944:SF1">
    <property type="entry name" value="PORIN B"/>
    <property type="match status" value="1"/>
</dbReference>
<gene>
    <name evidence="4" type="ORF">PQQ63_01610</name>
</gene>
<dbReference type="RefSeq" id="WP_408225748.1">
    <property type="nucleotide sequence ID" value="NZ_JAQQCF010000001.1"/>
</dbReference>
<accession>A0ABW9DLE4</accession>
<feature type="region of interest" description="Disordered" evidence="3">
    <location>
        <begin position="36"/>
        <end position="61"/>
    </location>
</feature>
<evidence type="ECO:0000256" key="3">
    <source>
        <dbReference type="SAM" id="MobiDB-lite"/>
    </source>
</evidence>
<sequence length="468" mass="50147">MRYAKFRLATLVGVAIPLSISCTAFAQSQEAQAGSNVAQAQSTTPPVAPSGSPSPMPPGMSSFTPDCLAFDNLNPRSEPAALPPSSCETLSPHLGGVRDALADNGIGFGAQARVMFSYDLFRRNANPQLYAGQDPTWGITTAAFVTYDLNRIGFTPGAQLTVDGEWQNSNFPESMPNLATVVILAVNQPLLNGQLELQYGYYPLLTEFYGLFFGGTPSKSTLGPVSIIPSEVGMSLEEPTPSFDVTVRSPNHHFYNHFAVARSQSPEGFAADVAENPTGLRLTVPGARAVFVDELGYKTEASEGRAINLRVGGIYNTSHYSRFTSLESATSNYGAYVAGTYQLTQPHPGMPNGLYLDIKADYAPPDRNLFTSDFQISLFDIGPIYGRPLDMISVGFSKTFFSSDARAVSAAFASTAAAANSTGYSISYAARIMRGVYWINSLTYTQNPTFAPKSADSLIFNSGLSLAF</sequence>
<dbReference type="PROSITE" id="PS51257">
    <property type="entry name" value="PROKAR_LIPOPROTEIN"/>
    <property type="match status" value="1"/>
</dbReference>
<keyword evidence="5" id="KW-1185">Reference proteome</keyword>
<dbReference type="Proteomes" id="UP001629432">
    <property type="component" value="Unassembled WGS sequence"/>
</dbReference>
<evidence type="ECO:0000313" key="5">
    <source>
        <dbReference type="Proteomes" id="UP001629432"/>
    </source>
</evidence>
<organism evidence="4 5">
    <name type="scientific">Paraburkholderia metrosideri</name>
    <dbReference type="NCBI Taxonomy" id="580937"/>
    <lineage>
        <taxon>Bacteria</taxon>
        <taxon>Pseudomonadati</taxon>
        <taxon>Pseudomonadota</taxon>
        <taxon>Betaproteobacteria</taxon>
        <taxon>Burkholderiales</taxon>
        <taxon>Burkholderiaceae</taxon>
        <taxon>Paraburkholderia</taxon>
    </lineage>
</organism>
<feature type="signal peptide" evidence="2">
    <location>
        <begin position="1"/>
        <end position="26"/>
    </location>
</feature>
<dbReference type="InterPro" id="IPR052932">
    <property type="entry name" value="OprB_Porin"/>
</dbReference>
<evidence type="ECO:0000256" key="2">
    <source>
        <dbReference type="RuleBase" id="RU363072"/>
    </source>
</evidence>
<protein>
    <submittedName>
        <fullName evidence="4">Carbohydrate porin</fullName>
    </submittedName>
</protein>
<dbReference type="PANTHER" id="PTHR37944">
    <property type="entry name" value="PORIN B"/>
    <property type="match status" value="1"/>
</dbReference>
<proteinExistence type="inferred from homology"/>
<evidence type="ECO:0000313" key="4">
    <source>
        <dbReference type="EMBL" id="MFM0635394.1"/>
    </source>
</evidence>
<feature type="compositionally biased region" description="Pro residues" evidence="3">
    <location>
        <begin position="46"/>
        <end position="58"/>
    </location>
</feature>
<comment type="similarity">
    <text evidence="1 2">Belongs to the OprB family.</text>
</comment>
<evidence type="ECO:0000256" key="1">
    <source>
        <dbReference type="ARBA" id="ARBA00008769"/>
    </source>
</evidence>
<keyword evidence="2" id="KW-0732">Signal</keyword>
<dbReference type="Pfam" id="PF04966">
    <property type="entry name" value="OprB"/>
    <property type="match status" value="1"/>
</dbReference>
<reference evidence="4 5" key="1">
    <citation type="journal article" date="2024" name="Chem. Sci.">
        <title>Discovery of megapolipeptins by genome mining of a Burkholderiales bacteria collection.</title>
        <authorList>
            <person name="Paulo B.S."/>
            <person name="Recchia M.J.J."/>
            <person name="Lee S."/>
            <person name="Fergusson C.H."/>
            <person name="Romanowski S.B."/>
            <person name="Hernandez A."/>
            <person name="Krull N."/>
            <person name="Liu D.Y."/>
            <person name="Cavanagh H."/>
            <person name="Bos A."/>
            <person name="Gray C.A."/>
            <person name="Murphy B.T."/>
            <person name="Linington R.G."/>
            <person name="Eustaquio A.S."/>
        </authorList>
    </citation>
    <scope>NUCLEOTIDE SEQUENCE [LARGE SCALE GENOMIC DNA]</scope>
    <source>
        <strain evidence="4 5">RL17-338-BIC-A</strain>
    </source>
</reference>
<name>A0ABW9DLE4_9BURK</name>
<dbReference type="EMBL" id="JAQQCF010000001">
    <property type="protein sequence ID" value="MFM0635394.1"/>
    <property type="molecule type" value="Genomic_DNA"/>
</dbReference>
<feature type="chain" id="PRO_5044952943" evidence="2">
    <location>
        <begin position="27"/>
        <end position="468"/>
    </location>
</feature>
<dbReference type="InterPro" id="IPR038673">
    <property type="entry name" value="OprB_sf"/>
</dbReference>
<comment type="caution">
    <text evidence="4">The sequence shown here is derived from an EMBL/GenBank/DDBJ whole genome shotgun (WGS) entry which is preliminary data.</text>
</comment>